<dbReference type="GO" id="GO:0008083">
    <property type="term" value="F:growth factor activity"/>
    <property type="evidence" value="ECO:0007669"/>
    <property type="project" value="UniProtKB-KW"/>
</dbReference>
<dbReference type="GO" id="GO:0005615">
    <property type="term" value="C:extracellular space"/>
    <property type="evidence" value="ECO:0007669"/>
    <property type="project" value="UniProtKB-KW"/>
</dbReference>
<dbReference type="InterPro" id="IPR004281">
    <property type="entry name" value="IL-12_alpha"/>
</dbReference>
<keyword evidence="1" id="KW-1015">Disulfide bond</keyword>
<gene>
    <name evidence="1" type="primary">IL12A</name>
    <name evidence="2" type="synonym">il12a</name>
</gene>
<accession>A0A8D0A0G3</accession>
<dbReference type="Proteomes" id="UP000694568">
    <property type="component" value="Unplaced"/>
</dbReference>
<dbReference type="SUPFAM" id="SSF47266">
    <property type="entry name" value="4-helical cytokines"/>
    <property type="match status" value="1"/>
</dbReference>
<reference evidence="2" key="2">
    <citation type="submission" date="2025-09" db="UniProtKB">
        <authorList>
            <consortium name="Ensembl"/>
        </authorList>
    </citation>
    <scope>IDENTIFICATION</scope>
</reference>
<dbReference type="Ensembl" id="ENSSLUT00000045502.1">
    <property type="protein sequence ID" value="ENSSLUP00000044110.1"/>
    <property type="gene ID" value="ENSSLUG00000019544.1"/>
</dbReference>
<evidence type="ECO:0000313" key="2">
    <source>
        <dbReference type="Ensembl" id="ENSSLUP00000044110.1"/>
    </source>
</evidence>
<sequence>MLRWNLFIKYITAGCVLMLTTLSCTSTGLPVRTVSTEKCGDFKNLLGNLRELLRLRSDVLCHGIASDTMEVRTTSDTVLACAPILTQNSSCMMQRNSSFNESKCLTNIMKDLAHYDAAIKSYINSSLRSPEEEVALRPTLGIIQSLMKNCFLMPNGVNNSSEEDAAQMWGYDTFSNRQKMCKKMRGFHVRTITINRAMGYISSGEHRK</sequence>
<dbReference type="Pfam" id="PF03039">
    <property type="entry name" value="IL12"/>
    <property type="match status" value="1"/>
</dbReference>
<dbReference type="GO" id="GO:0005125">
    <property type="term" value="F:cytokine activity"/>
    <property type="evidence" value="ECO:0007669"/>
    <property type="project" value="UniProtKB-KW"/>
</dbReference>
<evidence type="ECO:0000256" key="1">
    <source>
        <dbReference type="RuleBase" id="RU363133"/>
    </source>
</evidence>
<keyword evidence="3" id="KW-1185">Reference proteome</keyword>
<organism evidence="2 3">
    <name type="scientific">Sander lucioperca</name>
    <name type="common">Pike-perch</name>
    <name type="synonym">Perca lucioperca</name>
    <dbReference type="NCBI Taxonomy" id="283035"/>
    <lineage>
        <taxon>Eukaryota</taxon>
        <taxon>Metazoa</taxon>
        <taxon>Chordata</taxon>
        <taxon>Craniata</taxon>
        <taxon>Vertebrata</taxon>
        <taxon>Euteleostomi</taxon>
        <taxon>Actinopterygii</taxon>
        <taxon>Neopterygii</taxon>
        <taxon>Teleostei</taxon>
        <taxon>Neoteleostei</taxon>
        <taxon>Acanthomorphata</taxon>
        <taxon>Eupercaria</taxon>
        <taxon>Perciformes</taxon>
        <taxon>Percoidei</taxon>
        <taxon>Percidae</taxon>
        <taxon>Luciopercinae</taxon>
        <taxon>Sander</taxon>
    </lineage>
</organism>
<dbReference type="GeneTree" id="ENSGT00390000016906"/>
<reference evidence="2" key="1">
    <citation type="submission" date="2025-08" db="UniProtKB">
        <authorList>
            <consortium name="Ensembl"/>
        </authorList>
    </citation>
    <scope>IDENTIFICATION</scope>
</reference>
<dbReference type="PROSITE" id="PS51257">
    <property type="entry name" value="PROKAR_LIPOPROTEIN"/>
    <property type="match status" value="1"/>
</dbReference>
<comment type="subcellular location">
    <subcellularLocation>
        <location evidence="1">Secreted</location>
    </subcellularLocation>
</comment>
<dbReference type="GO" id="GO:0006955">
    <property type="term" value="P:immune response"/>
    <property type="evidence" value="ECO:0007669"/>
    <property type="project" value="InterPro"/>
</dbReference>
<comment type="subunit">
    <text evidence="1">Heterodimer with IL12B; disulfide-linked. The heterodimer is known as interleukin IL-12.</text>
</comment>
<dbReference type="GO" id="GO:0005143">
    <property type="term" value="F:interleukin-12 receptor binding"/>
    <property type="evidence" value="ECO:0007669"/>
    <property type="project" value="InterPro"/>
</dbReference>
<keyword evidence="1" id="KW-0202">Cytokine</keyword>
<dbReference type="InterPro" id="IPR009079">
    <property type="entry name" value="4_helix_cytokine-like_core"/>
</dbReference>
<name>A0A8D0A0G3_SANLU</name>
<protein>
    <recommendedName>
        <fullName evidence="1">Interleukin-12 subunit alpha</fullName>
        <shortName evidence="1">IL-12A</shortName>
    </recommendedName>
</protein>
<proteinExistence type="inferred from homology"/>
<evidence type="ECO:0000313" key="3">
    <source>
        <dbReference type="Proteomes" id="UP000694568"/>
    </source>
</evidence>
<keyword evidence="1" id="KW-0339">Growth factor</keyword>
<keyword evidence="1" id="KW-0964">Secreted</keyword>
<comment type="similarity">
    <text evidence="1">Belongs to the IL-6 superfamily.</text>
</comment>
<dbReference type="Gene3D" id="1.20.1250.10">
    <property type="match status" value="1"/>
</dbReference>
<dbReference type="AlphaFoldDB" id="A0A8D0A0G3"/>